<name>A0ACC3CU64_9PEZI</name>
<reference evidence="1" key="1">
    <citation type="submission" date="2024-09" db="EMBL/GenBank/DDBJ databases">
        <title>Black Yeasts Isolated from many extreme environments.</title>
        <authorList>
            <person name="Coleine C."/>
            <person name="Stajich J.E."/>
            <person name="Selbmann L."/>
        </authorList>
    </citation>
    <scope>NUCLEOTIDE SEQUENCE</scope>
    <source>
        <strain evidence="1">CCFEE 5737</strain>
    </source>
</reference>
<organism evidence="1 2">
    <name type="scientific">Coniosporium uncinatum</name>
    <dbReference type="NCBI Taxonomy" id="93489"/>
    <lineage>
        <taxon>Eukaryota</taxon>
        <taxon>Fungi</taxon>
        <taxon>Dikarya</taxon>
        <taxon>Ascomycota</taxon>
        <taxon>Pezizomycotina</taxon>
        <taxon>Dothideomycetes</taxon>
        <taxon>Dothideomycetes incertae sedis</taxon>
        <taxon>Coniosporium</taxon>
    </lineage>
</organism>
<comment type="caution">
    <text evidence="1">The sequence shown here is derived from an EMBL/GenBank/DDBJ whole genome shotgun (WGS) entry which is preliminary data.</text>
</comment>
<dbReference type="Proteomes" id="UP001186974">
    <property type="component" value="Unassembled WGS sequence"/>
</dbReference>
<proteinExistence type="predicted"/>
<evidence type="ECO:0000313" key="1">
    <source>
        <dbReference type="EMBL" id="KAK3044813.1"/>
    </source>
</evidence>
<feature type="non-terminal residue" evidence="1">
    <location>
        <position position="254"/>
    </location>
</feature>
<protein>
    <submittedName>
        <fullName evidence="1">Uncharacterized protein</fullName>
    </submittedName>
</protein>
<evidence type="ECO:0000313" key="2">
    <source>
        <dbReference type="Proteomes" id="UP001186974"/>
    </source>
</evidence>
<sequence>MASTPTVPSQFTNRGYGDASDVTDYAQGNPNEASPLAQSYQLSRGMDASSIQESEGGGLRRSTSRGSTHAANPSRSNTLKKKGSVKRGASVKRSASRKSLRPGSIKGTGVQDGVGDDFNNVFSTPIPTSGTPTDVLANRFQDWRKFLKELIAYFREVQSSYDHRSKAILKVSNTIANTNTPNLFMTEGGINDANIILRNYHKNAASEANKAKEIESDVIDQLSGLRADLAQKIKEIKSLSGDFKNSVDKEKEGT</sequence>
<keyword evidence="2" id="KW-1185">Reference proteome</keyword>
<gene>
    <name evidence="1" type="ORF">LTS18_000290</name>
</gene>
<accession>A0ACC3CU64</accession>
<dbReference type="EMBL" id="JAWDJW010011421">
    <property type="protein sequence ID" value="KAK3044813.1"/>
    <property type="molecule type" value="Genomic_DNA"/>
</dbReference>